<name>A0ACB9ZGV4_9PEZI</name>
<evidence type="ECO:0000313" key="1">
    <source>
        <dbReference type="EMBL" id="KAI4870828.1"/>
    </source>
</evidence>
<keyword evidence="2" id="KW-1185">Reference proteome</keyword>
<accession>A0ACB9ZGV4</accession>
<dbReference type="EMBL" id="MU393422">
    <property type="protein sequence ID" value="KAI4870828.1"/>
    <property type="molecule type" value="Genomic_DNA"/>
</dbReference>
<protein>
    <submittedName>
        <fullName evidence="1">Uncharacterized protein</fullName>
    </submittedName>
</protein>
<dbReference type="Proteomes" id="UP001497700">
    <property type="component" value="Unassembled WGS sequence"/>
</dbReference>
<proteinExistence type="predicted"/>
<comment type="caution">
    <text evidence="1">The sequence shown here is derived from an EMBL/GenBank/DDBJ whole genome shotgun (WGS) entry which is preliminary data.</text>
</comment>
<reference evidence="1 2" key="1">
    <citation type="journal article" date="2022" name="New Phytol.">
        <title>Ecological generalism drives hyperdiversity of secondary metabolite gene clusters in xylarialean endophytes.</title>
        <authorList>
            <person name="Franco M.E.E."/>
            <person name="Wisecaver J.H."/>
            <person name="Arnold A.E."/>
            <person name="Ju Y.M."/>
            <person name="Slot J.C."/>
            <person name="Ahrendt S."/>
            <person name="Moore L.P."/>
            <person name="Eastman K.E."/>
            <person name="Scott K."/>
            <person name="Konkel Z."/>
            <person name="Mondo S.J."/>
            <person name="Kuo A."/>
            <person name="Hayes R.D."/>
            <person name="Haridas S."/>
            <person name="Andreopoulos B."/>
            <person name="Riley R."/>
            <person name="LaButti K."/>
            <person name="Pangilinan J."/>
            <person name="Lipzen A."/>
            <person name="Amirebrahimi M."/>
            <person name="Yan J."/>
            <person name="Adam C."/>
            <person name="Keymanesh K."/>
            <person name="Ng V."/>
            <person name="Louie K."/>
            <person name="Northen T."/>
            <person name="Drula E."/>
            <person name="Henrissat B."/>
            <person name="Hsieh H.M."/>
            <person name="Youens-Clark K."/>
            <person name="Lutzoni F."/>
            <person name="Miadlikowska J."/>
            <person name="Eastwood D.C."/>
            <person name="Hamelin R.C."/>
            <person name="Grigoriev I.V."/>
            <person name="U'Ren J.M."/>
        </authorList>
    </citation>
    <scope>NUCLEOTIDE SEQUENCE [LARGE SCALE GENOMIC DNA]</scope>
    <source>
        <strain evidence="1 2">CBS 119005</strain>
    </source>
</reference>
<gene>
    <name evidence="1" type="ORF">F4820DRAFT_146011</name>
</gene>
<sequence length="715" mass="79611">MSIDIRDLSGGNVDRVTSLLSRRPEYGIARPSRRWLQRQEVKLKSLPNELLDTSNFLKRLIIKLADNIHPTAIDPRAVLCKVHSALNPWLIRRLFLAVAYEVTVHSDTIRSWKGKKDVPVLSAFVGRIDAIAALWTEPELYRQCYGTPPFESHMVFVKSGCEACILSAVGANARVLADLRAILIDRVERRSPRRDTRPASEPRLGRFIDSWIRYFQEERAAKCIARSDNVLAELRNARPQLMQWRDRRREEHRSYRASRVPIYTELKRTNHGHRLTAVPADASHSRRTRDGIPVALADPEDVEERRAAMYSLRDGESVYRPDSMNPLGEAGQPAMFRYDAMNLQDSNTPYDEDPYFDYEEMEGDEDPEHALGADEDVRSQVGDWYADRLATSRADLTADDARSMLSAVHPAFQPNQRFTHGSAVPPALGLGANRHRSASAQRFANRASVWTDVSVHTDSTSVPSPSSGGDAPPMPRVPSQYRRRESTRAPGRSNNDNGAARPPLAPRGSTYRGPSGARPSRPRQNSAPSIAASSVYSSDQPTPRPPPPVSSPRRGASPRGPPPAFWNRNWRFEDESSSRQGSSNSHRHSRNRRSEGGTRPHAADDNTFVQRGAASSAPRSEGGGGGGGRGRRRSRSVGVSSSTRSESAYNGDNDGETTDDAEAFFGPPTPRASSYAGLARDEWRRHRLGDDDDDDSDLADITPWPSFYRRPDADK</sequence>
<evidence type="ECO:0000313" key="2">
    <source>
        <dbReference type="Proteomes" id="UP001497700"/>
    </source>
</evidence>
<organism evidence="1 2">
    <name type="scientific">Hypoxylon rubiginosum</name>
    <dbReference type="NCBI Taxonomy" id="110542"/>
    <lineage>
        <taxon>Eukaryota</taxon>
        <taxon>Fungi</taxon>
        <taxon>Dikarya</taxon>
        <taxon>Ascomycota</taxon>
        <taxon>Pezizomycotina</taxon>
        <taxon>Sordariomycetes</taxon>
        <taxon>Xylariomycetidae</taxon>
        <taxon>Xylariales</taxon>
        <taxon>Hypoxylaceae</taxon>
        <taxon>Hypoxylon</taxon>
    </lineage>
</organism>